<dbReference type="Proteomes" id="UP000013378">
    <property type="component" value="Unassembled WGS sequence"/>
</dbReference>
<dbReference type="GO" id="GO:0009253">
    <property type="term" value="P:peptidoglycan catabolic process"/>
    <property type="evidence" value="ECO:0007669"/>
    <property type="project" value="InterPro"/>
</dbReference>
<feature type="coiled-coil region" evidence="2">
    <location>
        <begin position="365"/>
        <end position="392"/>
    </location>
</feature>
<evidence type="ECO:0000313" key="4">
    <source>
        <dbReference type="EMBL" id="EOD01400.1"/>
    </source>
</evidence>
<evidence type="ECO:0000256" key="1">
    <source>
        <dbReference type="ARBA" id="ARBA00022801"/>
    </source>
</evidence>
<evidence type="ECO:0000256" key="2">
    <source>
        <dbReference type="SAM" id="Coils"/>
    </source>
</evidence>
<dbReference type="AlphaFoldDB" id="R1CGG8"/>
<keyword evidence="2" id="KW-0175">Coiled coil</keyword>
<dbReference type="Pfam" id="PF01520">
    <property type="entry name" value="Amidase_3"/>
    <property type="match status" value="1"/>
</dbReference>
<protein>
    <submittedName>
        <fullName evidence="4">N-acetylmuramoyl-L-alanine amidase</fullName>
        <ecNumber evidence="4">3.5.1.28</ecNumber>
    </submittedName>
</protein>
<evidence type="ECO:0000313" key="5">
    <source>
        <dbReference type="Proteomes" id="UP000013378"/>
    </source>
</evidence>
<dbReference type="GO" id="GO:0004040">
    <property type="term" value="F:amidase activity"/>
    <property type="evidence" value="ECO:0007669"/>
    <property type="project" value="InterPro"/>
</dbReference>
<dbReference type="GO" id="GO:0030288">
    <property type="term" value="C:outer membrane-bounded periplasmic space"/>
    <property type="evidence" value="ECO:0007669"/>
    <property type="project" value="TreeGrafter"/>
</dbReference>
<dbReference type="RefSeq" id="WP_006308399.1">
    <property type="nucleotide sequence ID" value="NZ_ARZA01000064.1"/>
</dbReference>
<feature type="domain" description="MurNAc-LAA" evidence="3">
    <location>
        <begin position="62"/>
        <end position="177"/>
    </location>
</feature>
<dbReference type="PATRIC" id="fig|1304284.3.peg.535"/>
<dbReference type="eggNOG" id="COG0860">
    <property type="taxonomic scope" value="Bacteria"/>
</dbReference>
<comment type="caution">
    <text evidence="4">The sequence shown here is derived from an EMBL/GenBank/DDBJ whole genome shotgun (WGS) entry which is preliminary data.</text>
</comment>
<sequence length="395" mass="44991">MKIIIDPGHGGKDPGGGSNNYWLEKDMTLKISLYQYEKLKKLGIDVDITRKTDKYLGKKERTSIIRQSGADICISNHINSYTSSKPEGAEVIHSIYSDKKLANLILDNLVEAGVKRRRVFSKSHPNNSKLDYYYMNRETGSVETVIVEYGFASNPKDTQRIKNNWEDYAESVIKAVCKYIGHPYDEDMLYTRIVGKSKTTLAQMQEWAKKRGGSDKFIEASEKYLKYGELTGIRADILYCQSAKETNFGRFTGVVKEEMNNFAGIKVKNPTGDKINDFEKFITVDDGVRAHFNHICAYVGLNPIGKVHPRYYILKSLTWAGKVKYVEELGGKWSPIADYGITIVKDYLKDLLSTKSTTIDYKSLYENCIEENKVLKERIENLIGKLNEINKISEV</sequence>
<dbReference type="GO" id="GO:0008745">
    <property type="term" value="F:N-acetylmuramoyl-L-alanine amidase activity"/>
    <property type="evidence" value="ECO:0007669"/>
    <property type="project" value="UniProtKB-EC"/>
</dbReference>
<dbReference type="SMART" id="SM00646">
    <property type="entry name" value="Ami_3"/>
    <property type="match status" value="1"/>
</dbReference>
<dbReference type="InterPro" id="IPR002508">
    <property type="entry name" value="MurNAc-LAA_cat"/>
</dbReference>
<name>R1CGG8_9FIRM</name>
<dbReference type="CDD" id="cd02696">
    <property type="entry name" value="MurNAc-LAA"/>
    <property type="match status" value="1"/>
</dbReference>
<organism evidence="4 5">
    <name type="scientific">Caldisalinibacter kiritimatiensis</name>
    <dbReference type="NCBI Taxonomy" id="1304284"/>
    <lineage>
        <taxon>Bacteria</taxon>
        <taxon>Bacillati</taxon>
        <taxon>Bacillota</taxon>
        <taxon>Tissierellia</taxon>
        <taxon>Tissierellales</taxon>
        <taxon>Thermohalobacteraceae</taxon>
        <taxon>Caldisalinibacter</taxon>
    </lineage>
</organism>
<accession>R1CGG8</accession>
<dbReference type="EMBL" id="ARZA01000064">
    <property type="protein sequence ID" value="EOD01400.1"/>
    <property type="molecule type" value="Genomic_DNA"/>
</dbReference>
<dbReference type="InterPro" id="IPR002901">
    <property type="entry name" value="MGlyc_endo_b_GlcNAc-like_dom"/>
</dbReference>
<dbReference type="InterPro" id="IPR050695">
    <property type="entry name" value="N-acetylmuramoyl_amidase_3"/>
</dbReference>
<evidence type="ECO:0000259" key="3">
    <source>
        <dbReference type="SMART" id="SM00646"/>
    </source>
</evidence>
<dbReference type="PANTHER" id="PTHR30404:SF0">
    <property type="entry name" value="N-ACETYLMURAMOYL-L-ALANINE AMIDASE AMIC"/>
    <property type="match status" value="1"/>
</dbReference>
<dbReference type="PANTHER" id="PTHR30404">
    <property type="entry name" value="N-ACETYLMURAMOYL-L-ALANINE AMIDASE"/>
    <property type="match status" value="1"/>
</dbReference>
<keyword evidence="5" id="KW-1185">Reference proteome</keyword>
<proteinExistence type="predicted"/>
<keyword evidence="1 4" id="KW-0378">Hydrolase</keyword>
<dbReference type="OrthoDB" id="9806267at2"/>
<dbReference type="STRING" id="1304284.L21TH_0546"/>
<dbReference type="Gene3D" id="3.40.630.40">
    <property type="entry name" value="Zn-dependent exopeptidases"/>
    <property type="match status" value="1"/>
</dbReference>
<dbReference type="EC" id="3.5.1.28" evidence="4"/>
<dbReference type="Pfam" id="PF01832">
    <property type="entry name" value="Glucosaminidase"/>
    <property type="match status" value="1"/>
</dbReference>
<gene>
    <name evidence="4" type="ORF">L21TH_0546</name>
</gene>
<reference evidence="4 5" key="1">
    <citation type="journal article" date="2015" name="Geomicrobiol. J.">
        <title>Caldisalinibacter kiritimatiensis gen. nov., sp. nov., a moderately thermohalophilic thiosulfate-reducing bacterium from a hypersaline microbial mat.</title>
        <authorList>
            <person name="Ben Hania W."/>
            <person name="Joseph M."/>
            <person name="Fiebig A."/>
            <person name="Bunk B."/>
            <person name="Klenk H.-P."/>
            <person name="Fardeau M.-L."/>
            <person name="Spring S."/>
        </authorList>
    </citation>
    <scope>NUCLEOTIDE SEQUENCE [LARGE SCALE GENOMIC DNA]</scope>
    <source>
        <strain evidence="4 5">L21-TH-D2</strain>
    </source>
</reference>
<dbReference type="SUPFAM" id="SSF53187">
    <property type="entry name" value="Zn-dependent exopeptidases"/>
    <property type="match status" value="1"/>
</dbReference>